<proteinExistence type="predicted"/>
<evidence type="ECO:0000313" key="1">
    <source>
        <dbReference type="EMBL" id="QCI06497.1"/>
    </source>
</evidence>
<gene>
    <name evidence="1" type="primary">rnz</name>
</gene>
<dbReference type="InterPro" id="IPR036866">
    <property type="entry name" value="RibonucZ/Hydroxyglut_hydro"/>
</dbReference>
<keyword evidence="1" id="KW-0934">Plastid</keyword>
<dbReference type="EMBL" id="MK814653">
    <property type="protein sequence ID" value="QCI06497.1"/>
    <property type="molecule type" value="Genomic_DNA"/>
</dbReference>
<accession>A0A4D6WS70</accession>
<dbReference type="PANTHER" id="PTHR46018:SF2">
    <property type="entry name" value="ZINC PHOSPHODIESTERASE ELAC PROTEIN 1"/>
    <property type="match status" value="1"/>
</dbReference>
<dbReference type="GO" id="GO:0042781">
    <property type="term" value="F:3'-tRNA processing endoribonuclease activity"/>
    <property type="evidence" value="ECO:0007669"/>
    <property type="project" value="TreeGrafter"/>
</dbReference>
<dbReference type="Gene3D" id="3.60.15.10">
    <property type="entry name" value="Ribonuclease Z/Hydroxyacylglutathione hydrolase-like"/>
    <property type="match status" value="1"/>
</dbReference>
<dbReference type="SUPFAM" id="SSF56281">
    <property type="entry name" value="Metallo-hydrolase/oxidoreductase"/>
    <property type="match status" value="1"/>
</dbReference>
<protein>
    <submittedName>
        <fullName evidence="1">Ribonuclease Z</fullName>
    </submittedName>
</protein>
<reference evidence="1" key="1">
    <citation type="journal article" date="2019" name="Mol. Phylogenet. Evol.">
        <title>Morphological evolution and classification of the red algal order Ceramiales inferred using plastid phylogenomics.</title>
        <authorList>
            <person name="Diaz-Tapia P."/>
            <person name="Pasella M.M."/>
            <person name="Verbruggen H."/>
            <person name="Maggs C.A."/>
        </authorList>
    </citation>
    <scope>NUCLEOTIDE SEQUENCE</scope>
    <source>
        <strain evidence="1">PD2950_1</strain>
    </source>
</reference>
<dbReference type="AlphaFoldDB" id="A0A4D6WS70"/>
<organism evidence="1">
    <name type="scientific">Erythroglossum lusitanicum</name>
    <dbReference type="NCBI Taxonomy" id="2575615"/>
    <lineage>
        <taxon>Eukaryota</taxon>
        <taxon>Rhodophyta</taxon>
        <taxon>Florideophyceae</taxon>
        <taxon>Rhodymeniophycidae</taxon>
        <taxon>Ceramiales</taxon>
        <taxon>Delesseriaceae</taxon>
        <taxon>Erythroglossum</taxon>
    </lineage>
</organism>
<name>A0A4D6WS70_9FLOR</name>
<dbReference type="PANTHER" id="PTHR46018">
    <property type="entry name" value="ZINC PHOSPHODIESTERASE ELAC PROTEIN 1"/>
    <property type="match status" value="1"/>
</dbReference>
<sequence>MKISYLNKNLDHFKNLNSSFIIKLTAVKDLWIFNCCDGFQYSISYKALKINNISKIIITDLRINNISGLLGLLSSLNLIGRIKALHIYGPIGLKYYLDLGKKYSQTNFNYIVYIHILKLGLVINHYQYRIYTFINCSQYEFVIIQIEQYGTFLLNKAKKNYLIPGPLYGQLKKGAIFILPDGFIFNGYSFTNLNILGSQFSLFLNQYCNRRILENSLLSNIILYH</sequence>
<reference evidence="1" key="2">
    <citation type="submission" date="2019-04" db="EMBL/GenBank/DDBJ databases">
        <authorList>
            <person name="Pasella M."/>
        </authorList>
    </citation>
    <scope>NUCLEOTIDE SEQUENCE</scope>
    <source>
        <strain evidence="1">PD2950_1</strain>
    </source>
</reference>
<geneLocation type="plastid" evidence="1"/>